<dbReference type="SUPFAM" id="SSF110849">
    <property type="entry name" value="ParB/Sulfiredoxin"/>
    <property type="match status" value="1"/>
</dbReference>
<dbReference type="GO" id="GO:0003677">
    <property type="term" value="F:DNA binding"/>
    <property type="evidence" value="ECO:0007669"/>
    <property type="project" value="InterPro"/>
</dbReference>
<dbReference type="InterPro" id="IPR050336">
    <property type="entry name" value="Chromosome_partition/occlusion"/>
</dbReference>
<accession>A0A369BH74</accession>
<dbReference type="OrthoDB" id="9802051at2"/>
<dbReference type="PANTHER" id="PTHR33375:SF1">
    <property type="entry name" value="CHROMOSOME-PARTITIONING PROTEIN PARB-RELATED"/>
    <property type="match status" value="1"/>
</dbReference>
<dbReference type="SMART" id="SM00470">
    <property type="entry name" value="ParB"/>
    <property type="match status" value="1"/>
</dbReference>
<dbReference type="AlphaFoldDB" id="A0A369BH74"/>
<dbReference type="Pfam" id="PF02195">
    <property type="entry name" value="ParB_N"/>
    <property type="match status" value="1"/>
</dbReference>
<dbReference type="InterPro" id="IPR003115">
    <property type="entry name" value="ParB_N"/>
</dbReference>
<dbReference type="SUPFAM" id="SSF109709">
    <property type="entry name" value="KorB DNA-binding domain-like"/>
    <property type="match status" value="1"/>
</dbReference>
<dbReference type="PANTHER" id="PTHR33375">
    <property type="entry name" value="CHROMOSOME-PARTITIONING PROTEIN PARB-RELATED"/>
    <property type="match status" value="1"/>
</dbReference>
<comment type="caution">
    <text evidence="4">The sequence shown here is derived from an EMBL/GenBank/DDBJ whole genome shotgun (WGS) entry which is preliminary data.</text>
</comment>
<dbReference type="Gene3D" id="3.90.1530.30">
    <property type="match status" value="1"/>
</dbReference>
<evidence type="ECO:0000259" key="3">
    <source>
        <dbReference type="SMART" id="SM00470"/>
    </source>
</evidence>
<dbReference type="GO" id="GO:0005694">
    <property type="term" value="C:chromosome"/>
    <property type="evidence" value="ECO:0007669"/>
    <property type="project" value="TreeGrafter"/>
</dbReference>
<name>A0A369BH74_9FIRM</name>
<evidence type="ECO:0000313" key="5">
    <source>
        <dbReference type="Proteomes" id="UP000253034"/>
    </source>
</evidence>
<dbReference type="InterPro" id="IPR036086">
    <property type="entry name" value="ParB/Sulfiredoxin_sf"/>
</dbReference>
<dbReference type="GO" id="GO:0007059">
    <property type="term" value="P:chromosome segregation"/>
    <property type="evidence" value="ECO:0007669"/>
    <property type="project" value="TreeGrafter"/>
</dbReference>
<dbReference type="Proteomes" id="UP000253034">
    <property type="component" value="Unassembled WGS sequence"/>
</dbReference>
<gene>
    <name evidence="4" type="ORF">DFR58_101105</name>
</gene>
<evidence type="ECO:0000256" key="2">
    <source>
        <dbReference type="SAM" id="MobiDB-lite"/>
    </source>
</evidence>
<evidence type="ECO:0000313" key="4">
    <source>
        <dbReference type="EMBL" id="RCX20903.1"/>
    </source>
</evidence>
<dbReference type="NCBIfam" id="TIGR00180">
    <property type="entry name" value="parB_part"/>
    <property type="match status" value="1"/>
</dbReference>
<comment type="similarity">
    <text evidence="1">Belongs to the ParB family.</text>
</comment>
<feature type="region of interest" description="Disordered" evidence="2">
    <location>
        <begin position="266"/>
        <end position="286"/>
    </location>
</feature>
<organism evidence="4 5">
    <name type="scientific">Anaerobacterium chartisolvens</name>
    <dbReference type="NCBI Taxonomy" id="1297424"/>
    <lineage>
        <taxon>Bacteria</taxon>
        <taxon>Bacillati</taxon>
        <taxon>Bacillota</taxon>
        <taxon>Clostridia</taxon>
        <taxon>Eubacteriales</taxon>
        <taxon>Oscillospiraceae</taxon>
        <taxon>Anaerobacterium</taxon>
    </lineage>
</organism>
<keyword evidence="5" id="KW-1185">Reference proteome</keyword>
<dbReference type="EMBL" id="QPJT01000001">
    <property type="protein sequence ID" value="RCX20903.1"/>
    <property type="molecule type" value="Genomic_DNA"/>
</dbReference>
<dbReference type="InterPro" id="IPR004437">
    <property type="entry name" value="ParB/RepB/Spo0J"/>
</dbReference>
<reference evidence="4 5" key="1">
    <citation type="submission" date="2018-07" db="EMBL/GenBank/DDBJ databases">
        <title>Genomic Encyclopedia of Type Strains, Phase IV (KMG-IV): sequencing the most valuable type-strain genomes for metagenomic binning, comparative biology and taxonomic classification.</title>
        <authorList>
            <person name="Goeker M."/>
        </authorList>
    </citation>
    <scope>NUCLEOTIDE SEQUENCE [LARGE SCALE GENOMIC DNA]</scope>
    <source>
        <strain evidence="4 5">DSM 27016</strain>
    </source>
</reference>
<proteinExistence type="inferred from homology"/>
<feature type="domain" description="ParB-like N-terminal" evidence="3">
    <location>
        <begin position="3"/>
        <end position="92"/>
    </location>
</feature>
<sequence>MIESIDINKIYPHPNNPRKDLGDLYELAESIKGKGILQNLTVVPRPEAGTYTAIIGHRRLAAAKLAGLTEVPCVIADMDEKDQVATMLLENMQRNDLTIWEQAQGMQLMLDLGETVNDISQKTGFSYSTVRRRVKLLELDSDKLKASVERGATLMDYAELDKIQDVDLKNKVLDKIGTPNFKWELQQAVDGEKREANIALTISQLEKFATQVNNSAGLQQVKTYYTSAGNNPEVTAPDDTDTVEYFFEASKHGYITLYKKGSQTAASASSTEAEDEKYENEKYKERQQRSTALGEITKRAYQLRRTFVKEISSTKAKKNTAIIIEYLFRAIMRDCIEYTEDFGDILNIKVETGEYGEWSFESIAEQVKTQPERSLLIAVYTAFDSPHYKYYNYFNQYEEDEELNTVYDFLEKFGYELSDEERAMRDGTHELLEKNDNTEGE</sequence>
<dbReference type="Gene3D" id="1.10.10.2830">
    <property type="match status" value="1"/>
</dbReference>
<dbReference type="RefSeq" id="WP_114295855.1">
    <property type="nucleotide sequence ID" value="NZ_QPJT01000001.1"/>
</dbReference>
<protein>
    <submittedName>
        <fullName evidence="4">ParB family chromosome partitioning protein</fullName>
    </submittedName>
</protein>
<evidence type="ECO:0000256" key="1">
    <source>
        <dbReference type="ARBA" id="ARBA00006295"/>
    </source>
</evidence>